<keyword evidence="9" id="KW-1185">Reference proteome</keyword>
<evidence type="ECO:0000256" key="4">
    <source>
        <dbReference type="ARBA" id="ARBA00023139"/>
    </source>
</evidence>
<organism evidence="8 9">
    <name type="scientific">Actinomyces denticolens</name>
    <dbReference type="NCBI Taxonomy" id="52767"/>
    <lineage>
        <taxon>Bacteria</taxon>
        <taxon>Bacillati</taxon>
        <taxon>Actinomycetota</taxon>
        <taxon>Actinomycetes</taxon>
        <taxon>Actinomycetales</taxon>
        <taxon>Actinomycetaceae</taxon>
        <taxon>Actinomyces</taxon>
    </lineage>
</organism>
<feature type="compositionally biased region" description="Low complexity" evidence="6">
    <location>
        <begin position="28"/>
        <end position="58"/>
    </location>
</feature>
<keyword evidence="4" id="KW-0564">Palmitate</keyword>
<evidence type="ECO:0000256" key="7">
    <source>
        <dbReference type="SAM" id="SignalP"/>
    </source>
</evidence>
<dbReference type="Proteomes" id="UP000184390">
    <property type="component" value="Unassembled WGS sequence"/>
</dbReference>
<name>A0ABY1IH39_9ACTO</name>
<dbReference type="EMBL" id="FQYL01000013">
    <property type="protein sequence ID" value="SHJ16460.1"/>
    <property type="molecule type" value="Genomic_DNA"/>
</dbReference>
<evidence type="ECO:0000313" key="8">
    <source>
        <dbReference type="EMBL" id="SHJ16460.1"/>
    </source>
</evidence>
<sequence length="196" mass="19873">MARLSAMPTISAVGALLLALGLTACGSESAAPAPEPTTASTTAAASPADAGAEPSEASTEQCAAMEGATAVAGSLAEVPAPPAGMNWSPGEADLSTYDRCAPLSWVTLPIYGATASSPYQIMLFHHGEYIGTASSESYGFEPAVERIDDTTIQVTYTWPKDGESNADASGRSVSTLTWDDVSGSVTHSGEWPPSAG</sequence>
<dbReference type="RefSeq" id="WP_083600574.1">
    <property type="nucleotide sequence ID" value="NZ_FQYL01000013.1"/>
</dbReference>
<accession>A0ABY1IH39</accession>
<evidence type="ECO:0000256" key="1">
    <source>
        <dbReference type="ARBA" id="ARBA00022475"/>
    </source>
</evidence>
<feature type="signal peptide" evidence="7">
    <location>
        <begin position="1"/>
        <end position="30"/>
    </location>
</feature>
<feature type="chain" id="PRO_5046485372" evidence="7">
    <location>
        <begin position="31"/>
        <end position="196"/>
    </location>
</feature>
<reference evidence="8 9" key="1">
    <citation type="submission" date="2016-11" db="EMBL/GenBank/DDBJ databases">
        <authorList>
            <person name="Varghese N."/>
            <person name="Submissions S."/>
        </authorList>
    </citation>
    <scope>NUCLEOTIDE SEQUENCE [LARGE SCALE GENOMIC DNA]</scope>
    <source>
        <strain evidence="8 9">PA</strain>
    </source>
</reference>
<protein>
    <submittedName>
        <fullName evidence="8">LppP/LprE lipoprotein</fullName>
    </submittedName>
</protein>
<keyword evidence="3" id="KW-0472">Membrane</keyword>
<evidence type="ECO:0000256" key="6">
    <source>
        <dbReference type="SAM" id="MobiDB-lite"/>
    </source>
</evidence>
<evidence type="ECO:0000313" key="9">
    <source>
        <dbReference type="Proteomes" id="UP000184390"/>
    </source>
</evidence>
<dbReference type="InterPro" id="IPR025971">
    <property type="entry name" value="LppP/LprE"/>
</dbReference>
<dbReference type="PROSITE" id="PS51257">
    <property type="entry name" value="PROKAR_LIPOPROTEIN"/>
    <property type="match status" value="1"/>
</dbReference>
<keyword evidence="5 8" id="KW-0449">Lipoprotein</keyword>
<evidence type="ECO:0000256" key="2">
    <source>
        <dbReference type="ARBA" id="ARBA00022729"/>
    </source>
</evidence>
<dbReference type="Pfam" id="PF14041">
    <property type="entry name" value="Lipoprotein_21"/>
    <property type="match status" value="1"/>
</dbReference>
<gene>
    <name evidence="8" type="ORF">SAMN05216246_11329</name>
</gene>
<proteinExistence type="predicted"/>
<keyword evidence="1" id="KW-1003">Cell membrane</keyword>
<evidence type="ECO:0000256" key="5">
    <source>
        <dbReference type="ARBA" id="ARBA00023288"/>
    </source>
</evidence>
<feature type="region of interest" description="Disordered" evidence="6">
    <location>
        <begin position="28"/>
        <end position="61"/>
    </location>
</feature>
<evidence type="ECO:0000256" key="3">
    <source>
        <dbReference type="ARBA" id="ARBA00023136"/>
    </source>
</evidence>
<comment type="caution">
    <text evidence="8">The sequence shown here is derived from an EMBL/GenBank/DDBJ whole genome shotgun (WGS) entry which is preliminary data.</text>
</comment>
<keyword evidence="2 7" id="KW-0732">Signal</keyword>